<dbReference type="EMBL" id="ML978170">
    <property type="protein sequence ID" value="KAF2032806.1"/>
    <property type="molecule type" value="Genomic_DNA"/>
</dbReference>
<gene>
    <name evidence="3" type="ORF">EK21DRAFT_109548</name>
</gene>
<dbReference type="Gene3D" id="3.30.300.30">
    <property type="match status" value="1"/>
</dbReference>
<evidence type="ECO:0000259" key="1">
    <source>
        <dbReference type="Pfam" id="PF00501"/>
    </source>
</evidence>
<dbReference type="InterPro" id="IPR045851">
    <property type="entry name" value="AMP-bd_C_sf"/>
</dbReference>
<accession>A0A9P4LMK9</accession>
<sequence length="554" mass="61318">MPFSSPFPSLNIPKCNLLEYLFPKASTPSDTPIWIDSQNDQHHLTPRTLLQWTKRLALGLDRIGSKPGEAVMILTPNHIFVPVAYLGIVGSKRIFSGANPAYTVSELVHQVSNTQAQFILAHPSLAQTATAAAKGARLPAGRVFLFSDEPHAPSQGCKDWRSFLPSAAEGDAYDFPLLSEQESTTTTATVNFSSGTTGLPKGVEVSHHNIIANLDQTIYMRYLHKPWNADTRPREVWIGFLPLYHAYGQLYAIAMAQKLQVPIYIMKKFEYEPFLKTIQDRKVTHLQVAPPIMVMLSKRPETIKYDLSSVTDILCGAAPLSKELQNEISRKLGCEILQGWGMTEVTCGAIHVPGGTIDDSGSVGQLDPNCECMLLDDEGNEVAEGQPGELHVRGPNICLGYWRNPRATKESISPDGWLKSGDVAVVKNGWFWIVDRKKELIKVNALQVAPAELEAVLLEFDPIADAAAVGITLDGQEWPRAYVTLKDEHKGKITAEHIHEHMKVKVAKHKQLVGGIEFVDEVPKLQSGKIMRKVVKDWANKDAEKMNSQIKAKL</sequence>
<evidence type="ECO:0000313" key="4">
    <source>
        <dbReference type="Proteomes" id="UP000799777"/>
    </source>
</evidence>
<dbReference type="CDD" id="cd05911">
    <property type="entry name" value="Firefly_Luc_like"/>
    <property type="match status" value="1"/>
</dbReference>
<evidence type="ECO:0000313" key="3">
    <source>
        <dbReference type="EMBL" id="KAF2032806.1"/>
    </source>
</evidence>
<dbReference type="GO" id="GO:0016405">
    <property type="term" value="F:CoA-ligase activity"/>
    <property type="evidence" value="ECO:0007669"/>
    <property type="project" value="TreeGrafter"/>
</dbReference>
<dbReference type="InterPro" id="IPR042099">
    <property type="entry name" value="ANL_N_sf"/>
</dbReference>
<dbReference type="Pfam" id="PF13193">
    <property type="entry name" value="AMP-binding_C"/>
    <property type="match status" value="1"/>
</dbReference>
<reference evidence="3" key="1">
    <citation type="journal article" date="2020" name="Stud. Mycol.">
        <title>101 Dothideomycetes genomes: a test case for predicting lifestyles and emergence of pathogens.</title>
        <authorList>
            <person name="Haridas S."/>
            <person name="Albert R."/>
            <person name="Binder M."/>
            <person name="Bloem J."/>
            <person name="Labutti K."/>
            <person name="Salamov A."/>
            <person name="Andreopoulos B."/>
            <person name="Baker S."/>
            <person name="Barry K."/>
            <person name="Bills G."/>
            <person name="Bluhm B."/>
            <person name="Cannon C."/>
            <person name="Castanera R."/>
            <person name="Culley D."/>
            <person name="Daum C."/>
            <person name="Ezra D."/>
            <person name="Gonzalez J."/>
            <person name="Henrissat B."/>
            <person name="Kuo A."/>
            <person name="Liang C."/>
            <person name="Lipzen A."/>
            <person name="Lutzoni F."/>
            <person name="Magnuson J."/>
            <person name="Mondo S."/>
            <person name="Nolan M."/>
            <person name="Ohm R."/>
            <person name="Pangilinan J."/>
            <person name="Park H.-J."/>
            <person name="Ramirez L."/>
            <person name="Alfaro M."/>
            <person name="Sun H."/>
            <person name="Tritt A."/>
            <person name="Yoshinaga Y."/>
            <person name="Zwiers L.-H."/>
            <person name="Turgeon B."/>
            <person name="Goodwin S."/>
            <person name="Spatafora J."/>
            <person name="Crous P."/>
            <person name="Grigoriev I."/>
        </authorList>
    </citation>
    <scope>NUCLEOTIDE SEQUENCE</scope>
    <source>
        <strain evidence="3">CBS 110217</strain>
    </source>
</reference>
<dbReference type="InterPro" id="IPR000873">
    <property type="entry name" value="AMP-dep_synth/lig_dom"/>
</dbReference>
<dbReference type="InterPro" id="IPR020845">
    <property type="entry name" value="AMP-binding_CS"/>
</dbReference>
<comment type="caution">
    <text evidence="3">The sequence shown here is derived from an EMBL/GenBank/DDBJ whole genome shotgun (WGS) entry which is preliminary data.</text>
</comment>
<dbReference type="InterPro" id="IPR025110">
    <property type="entry name" value="AMP-bd_C"/>
</dbReference>
<dbReference type="PANTHER" id="PTHR24096:SF194">
    <property type="entry name" value="AMP-DEPENDENT SYNTHETASE_LIGASE DOMAIN-CONTAINING PROTEIN"/>
    <property type="match status" value="1"/>
</dbReference>
<dbReference type="SUPFAM" id="SSF56801">
    <property type="entry name" value="Acetyl-CoA synthetase-like"/>
    <property type="match status" value="1"/>
</dbReference>
<feature type="domain" description="AMP-binding enzyme C-terminal" evidence="2">
    <location>
        <begin position="452"/>
        <end position="529"/>
    </location>
</feature>
<dbReference type="Pfam" id="PF00501">
    <property type="entry name" value="AMP-binding"/>
    <property type="match status" value="1"/>
</dbReference>
<dbReference type="Proteomes" id="UP000799777">
    <property type="component" value="Unassembled WGS sequence"/>
</dbReference>
<keyword evidence="4" id="KW-1185">Reference proteome</keyword>
<organism evidence="3 4">
    <name type="scientific">Setomelanomma holmii</name>
    <dbReference type="NCBI Taxonomy" id="210430"/>
    <lineage>
        <taxon>Eukaryota</taxon>
        <taxon>Fungi</taxon>
        <taxon>Dikarya</taxon>
        <taxon>Ascomycota</taxon>
        <taxon>Pezizomycotina</taxon>
        <taxon>Dothideomycetes</taxon>
        <taxon>Pleosporomycetidae</taxon>
        <taxon>Pleosporales</taxon>
        <taxon>Pleosporineae</taxon>
        <taxon>Phaeosphaeriaceae</taxon>
        <taxon>Setomelanomma</taxon>
    </lineage>
</organism>
<dbReference type="PANTHER" id="PTHR24096">
    <property type="entry name" value="LONG-CHAIN-FATTY-ACID--COA LIGASE"/>
    <property type="match status" value="1"/>
</dbReference>
<dbReference type="AlphaFoldDB" id="A0A9P4LMK9"/>
<feature type="domain" description="AMP-dependent synthetase/ligase" evidence="1">
    <location>
        <begin position="27"/>
        <end position="402"/>
    </location>
</feature>
<name>A0A9P4LMK9_9PLEO</name>
<protein>
    <submittedName>
        <fullName evidence="3">Acetyl-CoA synthetase-like protein</fullName>
    </submittedName>
</protein>
<proteinExistence type="predicted"/>
<evidence type="ECO:0000259" key="2">
    <source>
        <dbReference type="Pfam" id="PF13193"/>
    </source>
</evidence>
<dbReference type="Gene3D" id="3.40.50.12780">
    <property type="entry name" value="N-terminal domain of ligase-like"/>
    <property type="match status" value="1"/>
</dbReference>
<dbReference type="OrthoDB" id="6509636at2759"/>
<dbReference type="PROSITE" id="PS00455">
    <property type="entry name" value="AMP_BINDING"/>
    <property type="match status" value="1"/>
</dbReference>